<dbReference type="InterPro" id="IPR052561">
    <property type="entry name" value="ComplexI_Subunit1"/>
</dbReference>
<evidence type="ECO:0000313" key="6">
    <source>
        <dbReference type="EMBL" id="GFO68144.1"/>
    </source>
</evidence>
<dbReference type="Proteomes" id="UP000587586">
    <property type="component" value="Unassembled WGS sequence"/>
</dbReference>
<sequence length="302" mass="32185">MIDILVHIALALGLPPLLLGVIGKTKAAFAGRVGAPFLQPYYDLARLFRKGVVLSDTTSWIFRAGPAVTLAATLCAGLLIPLGRHAAPISFDGDLVLFAYLFALGRFFTTIAALDTGSSFEGMGAAREVSFACLAEPTLFFALITLTRLSGTLSLTPMLNHLDLSVWLGTGAALILMLTGLFVVLLAENSRIPFDDPNTHLELTMIHEVMVLDHSGPYFGCILYGAALKLFLLGALFVNVALPFSTGSSLADWLVFVVGMLALSIAVGVVESVMARLRLIRVPQLLVAALILTAFSLVLVVR</sequence>
<dbReference type="RefSeq" id="WP_183360667.1">
    <property type="nucleotide sequence ID" value="NZ_BLXZ01000003.1"/>
</dbReference>
<dbReference type="Pfam" id="PF00146">
    <property type="entry name" value="NADHdh"/>
    <property type="match status" value="1"/>
</dbReference>
<feature type="transmembrane region" description="Helical" evidence="5">
    <location>
        <begin position="250"/>
        <end position="270"/>
    </location>
</feature>
<dbReference type="PANTHER" id="PTHR43359">
    <property type="entry name" value="FORMATE HYDROGENLYASE SUBUNIT 4"/>
    <property type="match status" value="1"/>
</dbReference>
<evidence type="ECO:0000256" key="2">
    <source>
        <dbReference type="ARBA" id="ARBA00022692"/>
    </source>
</evidence>
<evidence type="ECO:0000313" key="7">
    <source>
        <dbReference type="Proteomes" id="UP000587586"/>
    </source>
</evidence>
<accession>A0A6V8N880</accession>
<evidence type="ECO:0000256" key="4">
    <source>
        <dbReference type="ARBA" id="ARBA00023136"/>
    </source>
</evidence>
<comment type="caution">
    <text evidence="6">The sequence shown here is derived from an EMBL/GenBank/DDBJ whole genome shotgun (WGS) entry which is preliminary data.</text>
</comment>
<evidence type="ECO:0000256" key="3">
    <source>
        <dbReference type="ARBA" id="ARBA00022989"/>
    </source>
</evidence>
<name>A0A6V8N880_9BACT</name>
<organism evidence="6 7">
    <name type="scientific">Geomonas limicola</name>
    <dbReference type="NCBI Taxonomy" id="2740186"/>
    <lineage>
        <taxon>Bacteria</taxon>
        <taxon>Pseudomonadati</taxon>
        <taxon>Thermodesulfobacteriota</taxon>
        <taxon>Desulfuromonadia</taxon>
        <taxon>Geobacterales</taxon>
        <taxon>Geobacteraceae</taxon>
        <taxon>Geomonas</taxon>
    </lineage>
</organism>
<dbReference type="GO" id="GO:0005886">
    <property type="term" value="C:plasma membrane"/>
    <property type="evidence" value="ECO:0007669"/>
    <property type="project" value="TreeGrafter"/>
</dbReference>
<gene>
    <name evidence="6" type="primary">ehrB</name>
    <name evidence="6" type="ORF">GMLC_17230</name>
</gene>
<reference evidence="7" key="1">
    <citation type="submission" date="2020-06" db="EMBL/GenBank/DDBJ databases">
        <title>Draft genomic sequecing of Geomonas sp. Red745.</title>
        <authorList>
            <person name="Itoh H."/>
            <person name="Xu Z.X."/>
            <person name="Ushijima N."/>
            <person name="Masuda Y."/>
            <person name="Shiratori Y."/>
            <person name="Senoo K."/>
        </authorList>
    </citation>
    <scope>NUCLEOTIDE SEQUENCE [LARGE SCALE GENOMIC DNA]</scope>
    <source>
        <strain evidence="7">Red745</strain>
    </source>
</reference>
<dbReference type="AlphaFoldDB" id="A0A6V8N880"/>
<feature type="transmembrane region" description="Helical" evidence="5">
    <location>
        <begin position="95"/>
        <end position="114"/>
    </location>
</feature>
<feature type="transmembrane region" description="Helical" evidence="5">
    <location>
        <begin position="282"/>
        <end position="301"/>
    </location>
</feature>
<feature type="transmembrane region" description="Helical" evidence="5">
    <location>
        <begin position="129"/>
        <end position="146"/>
    </location>
</feature>
<keyword evidence="7" id="KW-1185">Reference proteome</keyword>
<proteinExistence type="predicted"/>
<feature type="transmembrane region" description="Helical" evidence="5">
    <location>
        <begin position="166"/>
        <end position="187"/>
    </location>
</feature>
<dbReference type="InterPro" id="IPR001694">
    <property type="entry name" value="NADH_UbQ_OxRdtase_su1/FPO"/>
</dbReference>
<keyword evidence="4 5" id="KW-0472">Membrane</keyword>
<comment type="subcellular location">
    <subcellularLocation>
        <location evidence="1">Membrane</location>
        <topology evidence="1">Multi-pass membrane protein</topology>
    </subcellularLocation>
</comment>
<feature type="transmembrane region" description="Helical" evidence="5">
    <location>
        <begin position="60"/>
        <end position="83"/>
    </location>
</feature>
<evidence type="ECO:0000256" key="5">
    <source>
        <dbReference type="SAM" id="Phobius"/>
    </source>
</evidence>
<dbReference type="EMBL" id="BLXZ01000003">
    <property type="protein sequence ID" value="GFO68144.1"/>
    <property type="molecule type" value="Genomic_DNA"/>
</dbReference>
<evidence type="ECO:0000256" key="1">
    <source>
        <dbReference type="ARBA" id="ARBA00004141"/>
    </source>
</evidence>
<keyword evidence="3 5" id="KW-1133">Transmembrane helix</keyword>
<protein>
    <submittedName>
        <fullName evidence="6">Hydrogenase</fullName>
    </submittedName>
</protein>
<dbReference type="PANTHER" id="PTHR43359:SF1">
    <property type="entry name" value="FORMATE HYDROGENLYASE SUBUNIT 4-RELATED"/>
    <property type="match status" value="1"/>
</dbReference>
<feature type="transmembrane region" description="Helical" evidence="5">
    <location>
        <begin position="217"/>
        <end position="238"/>
    </location>
</feature>
<keyword evidence="2 5" id="KW-0812">Transmembrane</keyword>